<dbReference type="FunFam" id="3.40.630.30:FF:000101">
    <property type="entry name" value="N-alpha-acetyltransferase 10"/>
    <property type="match status" value="1"/>
</dbReference>
<dbReference type="Pfam" id="PF00583">
    <property type="entry name" value="Acetyltransf_1"/>
    <property type="match status" value="1"/>
</dbReference>
<evidence type="ECO:0000256" key="6">
    <source>
        <dbReference type="ARBA" id="ARBA00047805"/>
    </source>
</evidence>
<dbReference type="EnsemblMetazoa" id="CLYHEMT002270.1">
    <property type="protein sequence ID" value="CLYHEMP002270.1"/>
    <property type="gene ID" value="CLYHEMG002270"/>
</dbReference>
<feature type="region of interest" description="Disordered" evidence="11">
    <location>
        <begin position="186"/>
        <end position="208"/>
    </location>
</feature>
<comment type="similarity">
    <text evidence="3">Belongs to the acetyltransferase family. ARD1 subfamily.</text>
</comment>
<dbReference type="InterPro" id="IPR000182">
    <property type="entry name" value="GNAT_dom"/>
</dbReference>
<evidence type="ECO:0000256" key="9">
    <source>
        <dbReference type="ARBA" id="ARBA00049266"/>
    </source>
</evidence>
<name>A0A7M5UW50_9CNID</name>
<comment type="catalytic activity">
    <reaction evidence="6">
        <text>N-terminal L-valyl-[protein] + acetyl-CoA = N-terminal N(alpha)-acetyl-L-valyl-[protein] + CoA + H(+)</text>
        <dbReference type="Rhea" id="RHEA:50508"/>
        <dbReference type="Rhea" id="RHEA-COMP:12705"/>
        <dbReference type="Rhea" id="RHEA-COMP:12706"/>
        <dbReference type="ChEBI" id="CHEBI:15378"/>
        <dbReference type="ChEBI" id="CHEBI:57287"/>
        <dbReference type="ChEBI" id="CHEBI:57288"/>
        <dbReference type="ChEBI" id="CHEBI:64741"/>
        <dbReference type="ChEBI" id="CHEBI:133371"/>
        <dbReference type="EC" id="2.3.1.255"/>
    </reaction>
</comment>
<dbReference type="OrthoDB" id="25586at2759"/>
<dbReference type="GO" id="GO:1990189">
    <property type="term" value="F:protein N-terminal-serine acetyltransferase activity"/>
    <property type="evidence" value="ECO:0007669"/>
    <property type="project" value="TreeGrafter"/>
</dbReference>
<dbReference type="GeneID" id="136803492"/>
<dbReference type="AlphaFoldDB" id="A0A7M5UW50"/>
<comment type="catalytic activity">
    <reaction evidence="10">
        <text>N-terminal L-threonyl-[protein] + acetyl-CoA = N-terminal N(alpha)-acetyl-L-threonyl-[protein] + CoA + H(+)</text>
        <dbReference type="Rhea" id="RHEA:50516"/>
        <dbReference type="Rhea" id="RHEA-COMP:12709"/>
        <dbReference type="Rhea" id="RHEA-COMP:12710"/>
        <dbReference type="ChEBI" id="CHEBI:15378"/>
        <dbReference type="ChEBI" id="CHEBI:57287"/>
        <dbReference type="ChEBI" id="CHEBI:57288"/>
        <dbReference type="ChEBI" id="CHEBI:64739"/>
        <dbReference type="ChEBI" id="CHEBI:133375"/>
        <dbReference type="EC" id="2.3.1.255"/>
    </reaction>
</comment>
<dbReference type="Proteomes" id="UP000594262">
    <property type="component" value="Unplaced"/>
</dbReference>
<evidence type="ECO:0000256" key="10">
    <source>
        <dbReference type="ARBA" id="ARBA00049434"/>
    </source>
</evidence>
<keyword evidence="1" id="KW-0808">Transferase</keyword>
<comment type="catalytic activity">
    <reaction evidence="7">
        <text>N-terminal glycyl-[protein] + acetyl-CoA = N-terminal N(alpha)-acetylglycyl-[protein] + CoA + H(+)</text>
        <dbReference type="Rhea" id="RHEA:50496"/>
        <dbReference type="Rhea" id="RHEA-COMP:12666"/>
        <dbReference type="Rhea" id="RHEA-COMP:12700"/>
        <dbReference type="ChEBI" id="CHEBI:15378"/>
        <dbReference type="ChEBI" id="CHEBI:57287"/>
        <dbReference type="ChEBI" id="CHEBI:57288"/>
        <dbReference type="ChEBI" id="CHEBI:64723"/>
        <dbReference type="ChEBI" id="CHEBI:133369"/>
        <dbReference type="EC" id="2.3.1.255"/>
    </reaction>
</comment>
<evidence type="ECO:0000256" key="3">
    <source>
        <dbReference type="ARBA" id="ARBA00025786"/>
    </source>
</evidence>
<evidence type="ECO:0000313" key="14">
    <source>
        <dbReference type="Proteomes" id="UP000594262"/>
    </source>
</evidence>
<dbReference type="CDD" id="cd04301">
    <property type="entry name" value="NAT_SF"/>
    <property type="match status" value="1"/>
</dbReference>
<dbReference type="Gene3D" id="3.40.630.30">
    <property type="match status" value="1"/>
</dbReference>
<evidence type="ECO:0000256" key="2">
    <source>
        <dbReference type="ARBA" id="ARBA00023315"/>
    </source>
</evidence>
<evidence type="ECO:0000313" key="13">
    <source>
        <dbReference type="EnsemblMetazoa" id="CLYHEMP002270.1"/>
    </source>
</evidence>
<evidence type="ECO:0000256" key="4">
    <source>
        <dbReference type="ARBA" id="ARBA00026110"/>
    </source>
</evidence>
<dbReference type="SUPFAM" id="SSF55729">
    <property type="entry name" value="Acyl-CoA N-acyltransferases (Nat)"/>
    <property type="match status" value="1"/>
</dbReference>
<keyword evidence="2" id="KW-0012">Acyltransferase</keyword>
<dbReference type="RefSeq" id="XP_066916331.1">
    <property type="nucleotide sequence ID" value="XM_067060230.1"/>
</dbReference>
<comment type="catalytic activity">
    <reaction evidence="9">
        <text>N-terminal L-cysteinyl-[protein] + acetyl-CoA = N-terminal N(alpha)-acetyl-L-cysteinyl-[protein] + CoA + H(+)</text>
        <dbReference type="Rhea" id="RHEA:50512"/>
        <dbReference type="Rhea" id="RHEA-COMP:12707"/>
        <dbReference type="Rhea" id="RHEA-COMP:12708"/>
        <dbReference type="ChEBI" id="CHEBI:15378"/>
        <dbReference type="ChEBI" id="CHEBI:57287"/>
        <dbReference type="ChEBI" id="CHEBI:57288"/>
        <dbReference type="ChEBI" id="CHEBI:65250"/>
        <dbReference type="ChEBI" id="CHEBI:133372"/>
        <dbReference type="EC" id="2.3.1.255"/>
    </reaction>
</comment>
<dbReference type="PANTHER" id="PTHR23091">
    <property type="entry name" value="N-TERMINAL ACETYLTRANSFERASE"/>
    <property type="match status" value="1"/>
</dbReference>
<reference evidence="13" key="1">
    <citation type="submission" date="2021-01" db="UniProtKB">
        <authorList>
            <consortium name="EnsemblMetazoa"/>
        </authorList>
    </citation>
    <scope>IDENTIFICATION</scope>
</reference>
<comment type="catalytic activity">
    <reaction evidence="8">
        <text>N-terminal L-alanyl-[protein] + acetyl-CoA = N-terminal N(alpha)-acetyl-L-alanyl-[protein] + CoA + H(+)</text>
        <dbReference type="Rhea" id="RHEA:50500"/>
        <dbReference type="Rhea" id="RHEA-COMP:12701"/>
        <dbReference type="Rhea" id="RHEA-COMP:12702"/>
        <dbReference type="ChEBI" id="CHEBI:15378"/>
        <dbReference type="ChEBI" id="CHEBI:57287"/>
        <dbReference type="ChEBI" id="CHEBI:57288"/>
        <dbReference type="ChEBI" id="CHEBI:64718"/>
        <dbReference type="ChEBI" id="CHEBI:83683"/>
        <dbReference type="EC" id="2.3.1.255"/>
    </reaction>
</comment>
<dbReference type="PROSITE" id="PS51186">
    <property type="entry name" value="GNAT"/>
    <property type="match status" value="1"/>
</dbReference>
<dbReference type="GO" id="GO:1990190">
    <property type="term" value="F:protein-N-terminal-glutamate acetyltransferase activity"/>
    <property type="evidence" value="ECO:0007669"/>
    <property type="project" value="TreeGrafter"/>
</dbReference>
<evidence type="ECO:0000256" key="5">
    <source>
        <dbReference type="ARBA" id="ARBA00047491"/>
    </source>
</evidence>
<evidence type="ECO:0000259" key="12">
    <source>
        <dbReference type="PROSITE" id="PS51186"/>
    </source>
</evidence>
<feature type="domain" description="N-acetyltransferase" evidence="12">
    <location>
        <begin position="1"/>
        <end position="152"/>
    </location>
</feature>
<evidence type="ECO:0000256" key="8">
    <source>
        <dbReference type="ARBA" id="ARBA00048236"/>
    </source>
</evidence>
<sequence length="208" mass="24007">MNLRCTQPEDLINMQHCNLLCLPENYQMKYYLYHGLSWPQLSYVAEDQNKKVVGYVLAKMEEEPDDDIHGHITSLAVKRSHRRLGLARKLMDQAARAMVENFKAKYVSLHVRVSNRAALNLYEKTLKFDKSEVEPKYYADGEDAFAMKRDLAGFSMTERCEYDDSVDESCLEIDCNNRGTEEAMKKLSINGEDEENNESNDKCPTKSN</sequence>
<evidence type="ECO:0000256" key="1">
    <source>
        <dbReference type="ARBA" id="ARBA00022679"/>
    </source>
</evidence>
<evidence type="ECO:0000256" key="11">
    <source>
        <dbReference type="SAM" id="MobiDB-lite"/>
    </source>
</evidence>
<evidence type="ECO:0000256" key="7">
    <source>
        <dbReference type="ARBA" id="ARBA00047954"/>
    </source>
</evidence>
<organism evidence="13 14">
    <name type="scientific">Clytia hemisphaerica</name>
    <dbReference type="NCBI Taxonomy" id="252671"/>
    <lineage>
        <taxon>Eukaryota</taxon>
        <taxon>Metazoa</taxon>
        <taxon>Cnidaria</taxon>
        <taxon>Hydrozoa</taxon>
        <taxon>Hydroidolina</taxon>
        <taxon>Leptothecata</taxon>
        <taxon>Obeliida</taxon>
        <taxon>Clytiidae</taxon>
        <taxon>Clytia</taxon>
    </lineage>
</organism>
<dbReference type="PANTHER" id="PTHR23091:SF4">
    <property type="entry name" value="N-TERMINAL AMINO-ACID N(ALPHA)-ACETYLTRANSFERASE NATA"/>
    <property type="match status" value="1"/>
</dbReference>
<keyword evidence="14" id="KW-1185">Reference proteome</keyword>
<accession>A0A7M5UW50</accession>
<protein>
    <recommendedName>
        <fullName evidence="4">N-terminal amino-acid N(alpha)-acetyltransferase NatA</fullName>
        <ecNumber evidence="4">2.3.1.255</ecNumber>
    </recommendedName>
</protein>
<dbReference type="InterPro" id="IPR016181">
    <property type="entry name" value="Acyl_CoA_acyltransferase"/>
</dbReference>
<dbReference type="EC" id="2.3.1.255" evidence="4"/>
<feature type="compositionally biased region" description="Basic and acidic residues" evidence="11">
    <location>
        <begin position="199"/>
        <end position="208"/>
    </location>
</feature>
<dbReference type="InterPro" id="IPR045047">
    <property type="entry name" value="Ard1-like"/>
</dbReference>
<proteinExistence type="inferred from homology"/>
<comment type="catalytic activity">
    <reaction evidence="5">
        <text>N-terminal L-seryl-[protein] + acetyl-CoA = N-terminal N(alpha)-acetyl-L-seryl-[protein] + CoA + H(+)</text>
        <dbReference type="Rhea" id="RHEA:50504"/>
        <dbReference type="Rhea" id="RHEA-COMP:12703"/>
        <dbReference type="Rhea" id="RHEA-COMP:12704"/>
        <dbReference type="ChEBI" id="CHEBI:15378"/>
        <dbReference type="ChEBI" id="CHEBI:57287"/>
        <dbReference type="ChEBI" id="CHEBI:57288"/>
        <dbReference type="ChEBI" id="CHEBI:64738"/>
        <dbReference type="ChEBI" id="CHEBI:83690"/>
        <dbReference type="EC" id="2.3.1.255"/>
    </reaction>
</comment>
<dbReference type="GO" id="GO:0031415">
    <property type="term" value="C:NatA complex"/>
    <property type="evidence" value="ECO:0007669"/>
    <property type="project" value="InterPro"/>
</dbReference>